<protein>
    <submittedName>
        <fullName evidence="5">Multi-sensor hybrid histidine kinase</fullName>
    </submittedName>
</protein>
<evidence type="ECO:0000256" key="3">
    <source>
        <dbReference type="PROSITE-ProRule" id="PRU00169"/>
    </source>
</evidence>
<sequence>MEILKDLKILVVDDNEVNQRLAILIFRKMGFKCDVSSDGKEAFEMYQKKAYDLIFMDLQMPVMGGLESTKLIRAFETDSETLKRATIIALTGSELQENRESCIEVGMDDFIEKPMRVETLNKFIHPLVK</sequence>
<dbReference type="PANTHER" id="PTHR45339:SF1">
    <property type="entry name" value="HYBRID SIGNAL TRANSDUCTION HISTIDINE KINASE J"/>
    <property type="match status" value="1"/>
</dbReference>
<keyword evidence="1 3" id="KW-0597">Phosphoprotein</keyword>
<dbReference type="InterPro" id="IPR001789">
    <property type="entry name" value="Sig_transdc_resp-reg_receiver"/>
</dbReference>
<dbReference type="InterPro" id="IPR011006">
    <property type="entry name" value="CheY-like_superfamily"/>
</dbReference>
<evidence type="ECO:0000256" key="2">
    <source>
        <dbReference type="ARBA" id="ARBA00023012"/>
    </source>
</evidence>
<dbReference type="GO" id="GO:0000160">
    <property type="term" value="P:phosphorelay signal transduction system"/>
    <property type="evidence" value="ECO:0007669"/>
    <property type="project" value="UniProtKB-KW"/>
</dbReference>
<dbReference type="RefSeq" id="WP_318347913.1">
    <property type="nucleotide sequence ID" value="NZ_AP018694.1"/>
</dbReference>
<dbReference type="AlphaFoldDB" id="A0A5K7SDP0"/>
<evidence type="ECO:0000256" key="1">
    <source>
        <dbReference type="ARBA" id="ARBA00022553"/>
    </source>
</evidence>
<accession>A0A5K7SDP0</accession>
<gene>
    <name evidence="5" type="ORF">AQPE_3876</name>
</gene>
<dbReference type="KEGG" id="anf:AQPE_3876"/>
<dbReference type="GO" id="GO:0016301">
    <property type="term" value="F:kinase activity"/>
    <property type="evidence" value="ECO:0007669"/>
    <property type="project" value="UniProtKB-KW"/>
</dbReference>
<feature type="domain" description="Response regulatory" evidence="4">
    <location>
        <begin position="8"/>
        <end position="128"/>
    </location>
</feature>
<name>A0A5K7SDP0_9BACT</name>
<evidence type="ECO:0000313" key="6">
    <source>
        <dbReference type="Proteomes" id="UP001193389"/>
    </source>
</evidence>
<evidence type="ECO:0000313" key="5">
    <source>
        <dbReference type="EMBL" id="BBE19688.1"/>
    </source>
</evidence>
<dbReference type="CDD" id="cd17546">
    <property type="entry name" value="REC_hyHK_CKI1_RcsC-like"/>
    <property type="match status" value="1"/>
</dbReference>
<reference evidence="5" key="1">
    <citation type="journal article" date="2020" name="Int. J. Syst. Evol. Microbiol.">
        <title>Aquipluma nitroreducens gen. nov. sp. nov., a novel facultatively anaerobic bacterium isolated from a freshwater lake.</title>
        <authorList>
            <person name="Watanabe M."/>
            <person name="Kojima H."/>
            <person name="Fukui M."/>
        </authorList>
    </citation>
    <scope>NUCLEOTIDE SEQUENCE</scope>
    <source>
        <strain evidence="5">MeG22</strain>
    </source>
</reference>
<proteinExistence type="predicted"/>
<keyword evidence="2" id="KW-0902">Two-component regulatory system</keyword>
<dbReference type="PROSITE" id="PS50110">
    <property type="entry name" value="RESPONSE_REGULATORY"/>
    <property type="match status" value="1"/>
</dbReference>
<organism evidence="5 6">
    <name type="scientific">Aquipluma nitroreducens</name>
    <dbReference type="NCBI Taxonomy" id="2010828"/>
    <lineage>
        <taxon>Bacteria</taxon>
        <taxon>Pseudomonadati</taxon>
        <taxon>Bacteroidota</taxon>
        <taxon>Bacteroidia</taxon>
        <taxon>Marinilabiliales</taxon>
        <taxon>Prolixibacteraceae</taxon>
        <taxon>Aquipluma</taxon>
    </lineage>
</organism>
<dbReference type="Pfam" id="PF00072">
    <property type="entry name" value="Response_reg"/>
    <property type="match status" value="1"/>
</dbReference>
<keyword evidence="6" id="KW-1185">Reference proteome</keyword>
<keyword evidence="5" id="KW-0418">Kinase</keyword>
<dbReference type="Gene3D" id="3.40.50.2300">
    <property type="match status" value="1"/>
</dbReference>
<feature type="modified residue" description="4-aspartylphosphate" evidence="3">
    <location>
        <position position="57"/>
    </location>
</feature>
<dbReference type="SUPFAM" id="SSF52172">
    <property type="entry name" value="CheY-like"/>
    <property type="match status" value="1"/>
</dbReference>
<dbReference type="EMBL" id="AP018694">
    <property type="protein sequence ID" value="BBE19688.1"/>
    <property type="molecule type" value="Genomic_DNA"/>
</dbReference>
<dbReference type="Proteomes" id="UP001193389">
    <property type="component" value="Chromosome"/>
</dbReference>
<dbReference type="SMART" id="SM00448">
    <property type="entry name" value="REC"/>
    <property type="match status" value="1"/>
</dbReference>
<keyword evidence="5" id="KW-0808">Transferase</keyword>
<dbReference type="PANTHER" id="PTHR45339">
    <property type="entry name" value="HYBRID SIGNAL TRANSDUCTION HISTIDINE KINASE J"/>
    <property type="match status" value="1"/>
</dbReference>
<evidence type="ECO:0000259" key="4">
    <source>
        <dbReference type="PROSITE" id="PS50110"/>
    </source>
</evidence>